<dbReference type="AlphaFoldDB" id="A0A932YYI6"/>
<gene>
    <name evidence="1" type="ORF">HY473_00695</name>
</gene>
<proteinExistence type="predicted"/>
<accession>A0A932YYI6</accession>
<comment type="caution">
    <text evidence="1">The sequence shown here is derived from an EMBL/GenBank/DDBJ whole genome shotgun (WGS) entry which is preliminary data.</text>
</comment>
<dbReference type="Proteomes" id="UP000756703">
    <property type="component" value="Unassembled WGS sequence"/>
</dbReference>
<protein>
    <submittedName>
        <fullName evidence="1">Nucleoside triphosphate pyrophosphohydrolase</fullName>
    </submittedName>
</protein>
<sequence>MKTFRKLIHDKIPEIIAAKGEHARVRVLAGTEFLPALENKLLEEVQEMRLGAEKKTEIADIYEVLDALIAAYGFSKEEIIAIQARKREERGGFEKRLFLEEAE</sequence>
<name>A0A932YYI6_9BACT</name>
<dbReference type="CDD" id="cd11532">
    <property type="entry name" value="NTP-PPase_COG4997"/>
    <property type="match status" value="1"/>
</dbReference>
<evidence type="ECO:0000313" key="2">
    <source>
        <dbReference type="Proteomes" id="UP000756703"/>
    </source>
</evidence>
<organism evidence="1 2">
    <name type="scientific">Candidatus Sungiibacteriota bacterium</name>
    <dbReference type="NCBI Taxonomy" id="2750080"/>
    <lineage>
        <taxon>Bacteria</taxon>
        <taxon>Candidatus Sungiibacteriota</taxon>
    </lineage>
</organism>
<evidence type="ECO:0000313" key="1">
    <source>
        <dbReference type="EMBL" id="MBI4132606.1"/>
    </source>
</evidence>
<dbReference type="InterPro" id="IPR038735">
    <property type="entry name" value="MSMEG_1276-like_NTP-PPase_dom"/>
</dbReference>
<dbReference type="EMBL" id="JACQMI010000005">
    <property type="protein sequence ID" value="MBI4132606.1"/>
    <property type="molecule type" value="Genomic_DNA"/>
</dbReference>
<reference evidence="1" key="1">
    <citation type="submission" date="2020-07" db="EMBL/GenBank/DDBJ databases">
        <title>Huge and variable diversity of episymbiotic CPR bacteria and DPANN archaea in groundwater ecosystems.</title>
        <authorList>
            <person name="He C.Y."/>
            <person name="Keren R."/>
            <person name="Whittaker M."/>
            <person name="Farag I.F."/>
            <person name="Doudna J."/>
            <person name="Cate J.H.D."/>
            <person name="Banfield J.F."/>
        </authorList>
    </citation>
    <scope>NUCLEOTIDE SEQUENCE</scope>
    <source>
        <strain evidence="1">NC_groundwater_1225_Ag_S-0.1um_56_177</strain>
    </source>
</reference>